<dbReference type="RefSeq" id="WP_150444476.1">
    <property type="nucleotide sequence ID" value="NZ_VYQE01000002.1"/>
</dbReference>
<keyword evidence="11" id="KW-0408">Iron</keyword>
<dbReference type="PANTHER" id="PTHR47990">
    <property type="entry name" value="2-OXOGLUTARATE (2OG) AND FE(II)-DEPENDENT OXYGENASE SUPERFAMILY PROTEIN-RELATED"/>
    <property type="match status" value="1"/>
</dbReference>
<dbReference type="InterPro" id="IPR027443">
    <property type="entry name" value="IPNS-like_sf"/>
</dbReference>
<dbReference type="PRINTS" id="PR00682">
    <property type="entry name" value="IPNSYNTHASE"/>
</dbReference>
<evidence type="ECO:0000256" key="10">
    <source>
        <dbReference type="ARBA" id="ARBA00049359"/>
    </source>
</evidence>
<dbReference type="InterPro" id="IPR026992">
    <property type="entry name" value="DIOX_N"/>
</dbReference>
<dbReference type="EC" id="1.14.20.7" evidence="3"/>
<dbReference type="EC" id="1.13.12.19" evidence="4"/>
<dbReference type="SUPFAM" id="SSF51197">
    <property type="entry name" value="Clavaminate synthase-like"/>
    <property type="match status" value="1"/>
</dbReference>
<evidence type="ECO:0000313" key="13">
    <source>
        <dbReference type="EMBL" id="KAA9008943.1"/>
    </source>
</evidence>
<evidence type="ECO:0000256" key="9">
    <source>
        <dbReference type="ARBA" id="ARBA00047725"/>
    </source>
</evidence>
<dbReference type="GO" id="GO:0009693">
    <property type="term" value="P:ethylene biosynthetic process"/>
    <property type="evidence" value="ECO:0007669"/>
    <property type="project" value="UniProtKB-KW"/>
</dbReference>
<keyword evidence="11" id="KW-0560">Oxidoreductase</keyword>
<dbReference type="InterPro" id="IPR050231">
    <property type="entry name" value="Iron_ascorbate_oxido_reductase"/>
</dbReference>
<name>A0A5J5GMM7_9RHOB</name>
<evidence type="ECO:0000256" key="3">
    <source>
        <dbReference type="ARBA" id="ARBA00012293"/>
    </source>
</evidence>
<gene>
    <name evidence="13" type="ORF">F3S47_06685</name>
</gene>
<comment type="cofactor">
    <cofactor evidence="1">
        <name>Fe(2+)</name>
        <dbReference type="ChEBI" id="CHEBI:29033"/>
    </cofactor>
</comment>
<evidence type="ECO:0000256" key="7">
    <source>
        <dbReference type="ARBA" id="ARBA00031011"/>
    </source>
</evidence>
<keyword evidence="11" id="KW-0479">Metal-binding</keyword>
<comment type="catalytic activity">
    <reaction evidence="10">
        <text>L-arginine + 2-oxoglutarate + O2 = guanidine + L-glutamate 5-semialdehyde + succinate + CO2</text>
        <dbReference type="Rhea" id="RHEA:31535"/>
        <dbReference type="ChEBI" id="CHEBI:15379"/>
        <dbReference type="ChEBI" id="CHEBI:16526"/>
        <dbReference type="ChEBI" id="CHEBI:16810"/>
        <dbReference type="ChEBI" id="CHEBI:30031"/>
        <dbReference type="ChEBI" id="CHEBI:30087"/>
        <dbReference type="ChEBI" id="CHEBI:32682"/>
        <dbReference type="ChEBI" id="CHEBI:58066"/>
        <dbReference type="EC" id="1.14.20.7"/>
    </reaction>
</comment>
<dbReference type="Gene3D" id="2.60.120.330">
    <property type="entry name" value="B-lactam Antibiotic, Isopenicillin N Synthase, Chain"/>
    <property type="match status" value="1"/>
</dbReference>
<dbReference type="InterPro" id="IPR005123">
    <property type="entry name" value="Oxoglu/Fe-dep_dioxygenase_dom"/>
</dbReference>
<dbReference type="PROSITE" id="PS51471">
    <property type="entry name" value="FE2OG_OXY"/>
    <property type="match status" value="1"/>
</dbReference>
<evidence type="ECO:0000259" key="12">
    <source>
        <dbReference type="PROSITE" id="PS51471"/>
    </source>
</evidence>
<evidence type="ECO:0000256" key="5">
    <source>
        <dbReference type="ARBA" id="ARBA00019045"/>
    </source>
</evidence>
<dbReference type="GO" id="GO:0102276">
    <property type="term" value="F:2-oxoglutarate oxygenase/decarboxylase (ethylene-forming) activity"/>
    <property type="evidence" value="ECO:0007669"/>
    <property type="project" value="UniProtKB-EC"/>
</dbReference>
<protein>
    <recommendedName>
        <fullName evidence="5">2-oxoglutarate-dependent ethylene/succinate-forming enzyme</fullName>
        <ecNumber evidence="4">1.13.12.19</ecNumber>
        <ecNumber evidence="3">1.14.20.7</ecNumber>
    </recommendedName>
    <alternativeName>
        <fullName evidence="7">2-oxoglutarate dioxygenase (ethylene-forming)</fullName>
    </alternativeName>
    <alternativeName>
        <fullName evidence="8">2-oxoglutarate/L-arginine monooxygenase/decarboxylase (succinate-forming)</fullName>
    </alternativeName>
</protein>
<keyword evidence="14" id="KW-1185">Reference proteome</keyword>
<dbReference type="Proteomes" id="UP000326554">
    <property type="component" value="Unassembled WGS sequence"/>
</dbReference>
<dbReference type="AlphaFoldDB" id="A0A5J5GMM7"/>
<dbReference type="EMBL" id="VYQE01000002">
    <property type="protein sequence ID" value="KAA9008943.1"/>
    <property type="molecule type" value="Genomic_DNA"/>
</dbReference>
<dbReference type="InterPro" id="IPR044861">
    <property type="entry name" value="IPNS-like_FE2OG_OXY"/>
</dbReference>
<dbReference type="Pfam" id="PF14226">
    <property type="entry name" value="DIOX_N"/>
    <property type="match status" value="1"/>
</dbReference>
<comment type="similarity">
    <text evidence="11">Belongs to the iron/ascorbate-dependent oxidoreductase family.</text>
</comment>
<sequence>MTETSIPAIDAARLLAGDPAETARTRDAAGGIGFLTVHNTPLDRARVEELIAAYRGFFALPEEEKAKVDMSRTEASRGWGAPRSEQVDPEANPDYKEVFDCGHEWPESGLKVYAPNLWPDRPEGFRAVLEAYYRDACAFSLDLLSALAGAIGEDRAYFRDKFDRPMALLRGNYYPERPDWAGARDFGIGAHTDYGCLTLLATDGVAGLEVNSPSGWLPVSAEPGTFIINFGEMLEFWSDGRIRATEHRVIGSREERISVPLFFNPRHDANVAPVGSGRTIRAADHLQKRYDETYLHLKAG</sequence>
<feature type="domain" description="Fe2OG dioxygenase" evidence="12">
    <location>
        <begin position="161"/>
        <end position="265"/>
    </location>
</feature>
<comment type="caution">
    <text evidence="13">The sequence shown here is derived from an EMBL/GenBank/DDBJ whole genome shotgun (WGS) entry which is preliminary data.</text>
</comment>
<evidence type="ECO:0000256" key="11">
    <source>
        <dbReference type="RuleBase" id="RU003682"/>
    </source>
</evidence>
<accession>A0A5J5GMM7</accession>
<keyword evidence="6" id="KW-0266">Ethylene biosynthesis</keyword>
<evidence type="ECO:0000256" key="2">
    <source>
        <dbReference type="ARBA" id="ARBA00004767"/>
    </source>
</evidence>
<comment type="pathway">
    <text evidence="2">Alkene biosynthesis; ethylene biosynthesis via 2-oxoglutarate.</text>
</comment>
<dbReference type="GO" id="GO:0046872">
    <property type="term" value="F:metal ion binding"/>
    <property type="evidence" value="ECO:0007669"/>
    <property type="project" value="UniProtKB-KW"/>
</dbReference>
<evidence type="ECO:0000256" key="1">
    <source>
        <dbReference type="ARBA" id="ARBA00001954"/>
    </source>
</evidence>
<proteinExistence type="inferred from homology"/>
<organism evidence="13 14">
    <name type="scientific">Histidinibacterium aquaticum</name>
    <dbReference type="NCBI Taxonomy" id="2613962"/>
    <lineage>
        <taxon>Bacteria</taxon>
        <taxon>Pseudomonadati</taxon>
        <taxon>Pseudomonadota</taxon>
        <taxon>Alphaproteobacteria</taxon>
        <taxon>Rhodobacterales</taxon>
        <taxon>Paracoccaceae</taxon>
        <taxon>Histidinibacterium</taxon>
    </lineage>
</organism>
<evidence type="ECO:0000256" key="8">
    <source>
        <dbReference type="ARBA" id="ARBA00031282"/>
    </source>
</evidence>
<evidence type="ECO:0000256" key="6">
    <source>
        <dbReference type="ARBA" id="ARBA00022666"/>
    </source>
</evidence>
<comment type="catalytic activity">
    <reaction evidence="9">
        <text>2-oxoglutarate + O2 + 2 H(+) = ethene + 3 CO2 + H2O</text>
        <dbReference type="Rhea" id="RHEA:31523"/>
        <dbReference type="ChEBI" id="CHEBI:15377"/>
        <dbReference type="ChEBI" id="CHEBI:15378"/>
        <dbReference type="ChEBI" id="CHEBI:15379"/>
        <dbReference type="ChEBI" id="CHEBI:16526"/>
        <dbReference type="ChEBI" id="CHEBI:16810"/>
        <dbReference type="ChEBI" id="CHEBI:18153"/>
        <dbReference type="EC" id="1.13.12.19"/>
    </reaction>
</comment>
<evidence type="ECO:0000256" key="4">
    <source>
        <dbReference type="ARBA" id="ARBA00012531"/>
    </source>
</evidence>
<evidence type="ECO:0000313" key="14">
    <source>
        <dbReference type="Proteomes" id="UP000326554"/>
    </source>
</evidence>
<reference evidence="13 14" key="1">
    <citation type="submission" date="2019-09" db="EMBL/GenBank/DDBJ databases">
        <authorList>
            <person name="Park J.-S."/>
            <person name="Choi H.-J."/>
        </authorList>
    </citation>
    <scope>NUCLEOTIDE SEQUENCE [LARGE SCALE GENOMIC DNA]</scope>
    <source>
        <strain evidence="13 14">176SS1-4</strain>
    </source>
</reference>
<dbReference type="Pfam" id="PF03171">
    <property type="entry name" value="2OG-FeII_Oxy"/>
    <property type="match status" value="1"/>
</dbReference>